<proteinExistence type="predicted"/>
<evidence type="ECO:0000313" key="2">
    <source>
        <dbReference type="Proteomes" id="UP001642409"/>
    </source>
</evidence>
<dbReference type="Proteomes" id="UP001642409">
    <property type="component" value="Unassembled WGS sequence"/>
</dbReference>
<comment type="caution">
    <text evidence="1">The sequence shown here is derived from an EMBL/GenBank/DDBJ whole genome shotgun (WGS) entry which is preliminary data.</text>
</comment>
<sequence length="130" mass="15560">MLCSQQLKNPCKKLTKRGKNKIRKKSDTSIYMKLAEKLYISFLIDSGLQRKDQTRENDDHYDAFQFKRCEFQVECLIIHDILQTLEDSTHPQTHLMTYLRISQCLLRYLVHQVRGLDLKQFINRKLKDIN</sequence>
<accession>A0ABP1IKX9</accession>
<evidence type="ECO:0000313" key="1">
    <source>
        <dbReference type="EMBL" id="CAL6018381.1"/>
    </source>
</evidence>
<gene>
    <name evidence="1" type="ORF">HINF_LOCUS26442</name>
</gene>
<organism evidence="1 2">
    <name type="scientific">Hexamita inflata</name>
    <dbReference type="NCBI Taxonomy" id="28002"/>
    <lineage>
        <taxon>Eukaryota</taxon>
        <taxon>Metamonada</taxon>
        <taxon>Diplomonadida</taxon>
        <taxon>Hexamitidae</taxon>
        <taxon>Hexamitinae</taxon>
        <taxon>Hexamita</taxon>
    </lineage>
</organism>
<keyword evidence="2" id="KW-1185">Reference proteome</keyword>
<reference evidence="1 2" key="1">
    <citation type="submission" date="2024-07" db="EMBL/GenBank/DDBJ databases">
        <authorList>
            <person name="Akdeniz Z."/>
        </authorList>
    </citation>
    <scope>NUCLEOTIDE SEQUENCE [LARGE SCALE GENOMIC DNA]</scope>
</reference>
<protein>
    <submittedName>
        <fullName evidence="1">Hypothetical_protein</fullName>
    </submittedName>
</protein>
<name>A0ABP1IKX9_9EUKA</name>
<dbReference type="EMBL" id="CAXDID020000080">
    <property type="protein sequence ID" value="CAL6018381.1"/>
    <property type="molecule type" value="Genomic_DNA"/>
</dbReference>